<dbReference type="RefSeq" id="WP_163096524.1">
    <property type="nucleotide sequence ID" value="NZ_CP127523.1"/>
</dbReference>
<gene>
    <name evidence="1" type="ORF">GL267_03305</name>
</gene>
<protein>
    <submittedName>
        <fullName evidence="1">Uncharacterized protein</fullName>
    </submittedName>
</protein>
<dbReference type="AlphaFoldDB" id="A0A845U6A5"/>
<comment type="caution">
    <text evidence="1">The sequence shown here is derived from an EMBL/GenBank/DDBJ whole genome shotgun (WGS) entry which is preliminary data.</text>
</comment>
<dbReference type="EMBL" id="WNJL01000014">
    <property type="protein sequence ID" value="NDU41709.1"/>
    <property type="molecule type" value="Genomic_DNA"/>
</dbReference>
<reference evidence="1" key="1">
    <citation type="submission" date="2019-11" db="EMBL/GenBank/DDBJ databases">
        <title>Acidithiobacillus ferrianus sp. nov.: a facultatively anaerobic and extremely acidophilic chemolithoautotroph.</title>
        <authorList>
            <person name="Norris P.R."/>
            <person name="Falagan C."/>
            <person name="Moya-Beltran A."/>
            <person name="Castro M."/>
            <person name="Quatrini R."/>
            <person name="Johnson D.B."/>
        </authorList>
    </citation>
    <scope>NUCLEOTIDE SEQUENCE [LARGE SCALE GENOMIC DNA]</scope>
    <source>
        <strain evidence="1">MG</strain>
    </source>
</reference>
<evidence type="ECO:0000313" key="1">
    <source>
        <dbReference type="EMBL" id="NDU41709.1"/>
    </source>
</evidence>
<proteinExistence type="predicted"/>
<accession>A0A845U6A5</accession>
<sequence>MTSSALALALRIAQLIEQHSEKDIRAAIALLETHGIGSPLLDFLALVRTNADSPKRKLDYGSPPASVGITNSRAVLQLREADPEKFRLLNELDQMIRYGKILSRFSDLKRFGEEISKAFQPKKSRKETIERIISMLAEHPLPEIEKLIQHAASFGTAGDGDEYQRLSKFILNSRLKSE</sequence>
<name>A0A845U6A5_9PROT</name>
<organism evidence="1">
    <name type="scientific">Acidithiobacillus ferrianus</name>
    <dbReference type="NCBI Taxonomy" id="2678518"/>
    <lineage>
        <taxon>Bacteria</taxon>
        <taxon>Pseudomonadati</taxon>
        <taxon>Pseudomonadota</taxon>
        <taxon>Acidithiobacillia</taxon>
        <taxon>Acidithiobacillales</taxon>
        <taxon>Acidithiobacillaceae</taxon>
        <taxon>Acidithiobacillus</taxon>
    </lineage>
</organism>